<keyword evidence="1" id="KW-0472">Membrane</keyword>
<comment type="caution">
    <text evidence="2">The sequence shown here is derived from an EMBL/GenBank/DDBJ whole genome shotgun (WGS) entry which is preliminary data.</text>
</comment>
<keyword evidence="1" id="KW-0812">Transmembrane</keyword>
<evidence type="ECO:0000313" key="3">
    <source>
        <dbReference type="Proteomes" id="UP000664545"/>
    </source>
</evidence>
<dbReference type="AlphaFoldDB" id="A0A939IIQ8"/>
<feature type="transmembrane region" description="Helical" evidence="1">
    <location>
        <begin position="6"/>
        <end position="24"/>
    </location>
</feature>
<evidence type="ECO:0000313" key="2">
    <source>
        <dbReference type="EMBL" id="MBN7772754.1"/>
    </source>
</evidence>
<reference evidence="2" key="1">
    <citation type="submission" date="2021-02" db="EMBL/GenBank/DDBJ databases">
        <title>Abyssanaerobacter marinus gen.nov., sp., nov, anaerobic bacterium isolated from the Onnuri vent field of Indian Ocean and suggestion of Mogibacteriaceae fam. nov., and proposal of reclassification of ambiguous this family's genus member.</title>
        <authorList>
            <person name="Kim Y.J."/>
            <person name="Yang J.-A."/>
        </authorList>
    </citation>
    <scope>NUCLEOTIDE SEQUENCE</scope>
    <source>
        <strain evidence="2">DSM 2634</strain>
    </source>
</reference>
<feature type="transmembrane region" description="Helical" evidence="1">
    <location>
        <begin position="92"/>
        <end position="111"/>
    </location>
</feature>
<name>A0A939IIQ8_CLOAM</name>
<evidence type="ECO:0000256" key="1">
    <source>
        <dbReference type="SAM" id="Phobius"/>
    </source>
</evidence>
<sequence length="117" mass="12130">MDYVYCFLIGGVICVIGQILLDTTKLTAPRVLVLFVVLGAILQGLNLYQPLVDLAGDGATVPLPGFGYALAKGAMEGAKEGFLPAVIGGMKATAAGITVAIVFGYIVALLFNPKSIR</sequence>
<dbReference type="RefSeq" id="WP_206581531.1">
    <property type="nucleotide sequence ID" value="NZ_JAFJZZ010000001.1"/>
</dbReference>
<dbReference type="PANTHER" id="PTHR38450:SF2">
    <property type="entry name" value="STAGE V SPORULATION PROTEIN AEB"/>
    <property type="match status" value="1"/>
</dbReference>
<proteinExistence type="predicted"/>
<protein>
    <submittedName>
        <fullName evidence="2">Stage V sporulation protein AE</fullName>
    </submittedName>
</protein>
<dbReference type="InterPro" id="IPR014204">
    <property type="entry name" value="Spore_V_AE"/>
</dbReference>
<dbReference type="EMBL" id="JAFJZZ010000001">
    <property type="protein sequence ID" value="MBN7772754.1"/>
    <property type="molecule type" value="Genomic_DNA"/>
</dbReference>
<keyword evidence="1" id="KW-1133">Transmembrane helix</keyword>
<gene>
    <name evidence="2" type="primary">spoVAE</name>
    <name evidence="2" type="ORF">JYB65_05205</name>
</gene>
<dbReference type="Pfam" id="PF03862">
    <property type="entry name" value="SpoVAC_SpoVAEB"/>
    <property type="match status" value="1"/>
</dbReference>
<dbReference type="Proteomes" id="UP000664545">
    <property type="component" value="Unassembled WGS sequence"/>
</dbReference>
<dbReference type="InterPro" id="IPR005562">
    <property type="entry name" value="SpoVA"/>
</dbReference>
<feature type="transmembrane region" description="Helical" evidence="1">
    <location>
        <begin position="31"/>
        <end position="48"/>
    </location>
</feature>
<dbReference type="NCBIfam" id="TIGR02839">
    <property type="entry name" value="spore_V_AE"/>
    <property type="match status" value="1"/>
</dbReference>
<dbReference type="PANTHER" id="PTHR38450">
    <property type="entry name" value="STAGE V SPORULATION PROTEIN AC-RELATED"/>
    <property type="match status" value="1"/>
</dbReference>
<keyword evidence="3" id="KW-1185">Reference proteome</keyword>
<accession>A0A939IIQ8</accession>
<organism evidence="2 3">
    <name type="scientific">Clostridium aminobutyricum</name>
    <dbReference type="NCBI Taxonomy" id="33953"/>
    <lineage>
        <taxon>Bacteria</taxon>
        <taxon>Bacillati</taxon>
        <taxon>Bacillota</taxon>
        <taxon>Clostridia</taxon>
        <taxon>Eubacteriales</taxon>
        <taxon>Clostridiaceae</taxon>
        <taxon>Clostridium</taxon>
    </lineage>
</organism>